<comment type="caution">
    <text evidence="1">The sequence shown here is derived from an EMBL/GenBank/DDBJ whole genome shotgun (WGS) entry which is preliminary data.</text>
</comment>
<keyword evidence="2" id="KW-1185">Reference proteome</keyword>
<sequence length="106" mass="12059">MQPPISRWYNPDKRCDVMVGSSTISSEQFQELQELSLKVAGGNTVDLKKENKQYPDQLGAKKESHDESSKSIKVIPGIHKSHLVVNRRMSMFRSTRGNVVQRQSMI</sequence>
<organism evidence="1 2">
    <name type="scientific">Populus alba</name>
    <name type="common">White poplar</name>
    <dbReference type="NCBI Taxonomy" id="43335"/>
    <lineage>
        <taxon>Eukaryota</taxon>
        <taxon>Viridiplantae</taxon>
        <taxon>Streptophyta</taxon>
        <taxon>Embryophyta</taxon>
        <taxon>Tracheophyta</taxon>
        <taxon>Spermatophyta</taxon>
        <taxon>Magnoliopsida</taxon>
        <taxon>eudicotyledons</taxon>
        <taxon>Gunneridae</taxon>
        <taxon>Pentapetalae</taxon>
        <taxon>rosids</taxon>
        <taxon>fabids</taxon>
        <taxon>Malpighiales</taxon>
        <taxon>Salicaceae</taxon>
        <taxon>Saliceae</taxon>
        <taxon>Populus</taxon>
    </lineage>
</organism>
<dbReference type="Proteomes" id="UP000309997">
    <property type="component" value="Unassembled WGS sequence"/>
</dbReference>
<accession>A0ACC4AFK2</accession>
<reference evidence="1 2" key="1">
    <citation type="journal article" date="2024" name="Plant Biotechnol. J.">
        <title>Genome and CRISPR/Cas9 system of a widespread forest tree (Populus alba) in the world.</title>
        <authorList>
            <person name="Liu Y.J."/>
            <person name="Jiang P.F."/>
            <person name="Han X.M."/>
            <person name="Li X.Y."/>
            <person name="Wang H.M."/>
            <person name="Wang Y.J."/>
            <person name="Wang X.X."/>
            <person name="Zeng Q.Y."/>
        </authorList>
    </citation>
    <scope>NUCLEOTIDE SEQUENCE [LARGE SCALE GENOMIC DNA]</scope>
    <source>
        <strain evidence="2">cv. PAL-ZL1</strain>
    </source>
</reference>
<name>A0ACC4AFK2_POPAL</name>
<proteinExistence type="predicted"/>
<dbReference type="EMBL" id="RCHU02000019">
    <property type="protein sequence ID" value="KAL3564947.1"/>
    <property type="molecule type" value="Genomic_DNA"/>
</dbReference>
<evidence type="ECO:0000313" key="2">
    <source>
        <dbReference type="Proteomes" id="UP000309997"/>
    </source>
</evidence>
<evidence type="ECO:0000313" key="1">
    <source>
        <dbReference type="EMBL" id="KAL3564947.1"/>
    </source>
</evidence>
<protein>
    <submittedName>
        <fullName evidence="1">Uncharacterized protein</fullName>
    </submittedName>
</protein>
<gene>
    <name evidence="1" type="ORF">D5086_032993</name>
</gene>